<dbReference type="RefSeq" id="WP_010745043.1">
    <property type="nucleotide sequence ID" value="NZ_BAAAXM010000043.1"/>
</dbReference>
<comment type="caution">
    <text evidence="1">The sequence shown here is derived from an EMBL/GenBank/DDBJ whole genome shotgun (WGS) entry which is preliminary data.</text>
</comment>
<name>A0AAW8SYM9_9ENTE</name>
<evidence type="ECO:0000313" key="1">
    <source>
        <dbReference type="EMBL" id="MDT2539915.1"/>
    </source>
</evidence>
<proteinExistence type="predicted"/>
<accession>A0AAW8SYM9</accession>
<dbReference type="AlphaFoldDB" id="A0AAW8SYM9"/>
<gene>
    <name evidence="1" type="ORF">P7D78_17540</name>
</gene>
<reference evidence="1" key="1">
    <citation type="submission" date="2023-03" db="EMBL/GenBank/DDBJ databases">
        <authorList>
            <person name="Shen W."/>
            <person name="Cai J."/>
        </authorList>
    </citation>
    <scope>NUCLEOTIDE SEQUENCE</scope>
    <source>
        <strain evidence="1">B646-2</strain>
    </source>
</reference>
<sequence length="478" mass="56224">MIDNFIEKDILRRVKITYVLYECRQIKIGELAANMNTSFNTIKKDCQKIAARLEEDIASYSITRSQLSFHFKQGVTCYDLVRKMYSDSLFLRVCYRCLLGNNNYTSIAEEEFISVTKVFNLKKKAEIFFRQGLGSTPEGKIAFENELKVRYIYLTLWMRGIGVEDLKKNPLFAKSEQIAHDLGDLLKNHFSSKSLHYLRYAIFLSITKKSRLPIDSETIKFLKTGILFNSIKTCFSQHEITLDDENIAFISFIYKNLPYNPESYRLIEVDYQYYRNRLINSHPSVVQLIRQFEAAFEMNLLGEIEFEKPLMDLVYTTSLGINEFLLNQYYFINCEDRGIKEKISQIVFTWIKENFSEQLMMSESIILQFCHLVMPILKKGAKKKLPIIIVAKDEYSHMLFRNNISKIISENYFFINDEIYYSIEDIPELFFNIPCFIVCERCLLNQEQDFILPISINHLTSDLKDISNYIFTCVLTKQ</sequence>
<dbReference type="EMBL" id="JARPXM010000023">
    <property type="protein sequence ID" value="MDT2539915.1"/>
    <property type="molecule type" value="Genomic_DNA"/>
</dbReference>
<organism evidence="1 2">
    <name type="scientific">Enterococcus raffinosus</name>
    <dbReference type="NCBI Taxonomy" id="71452"/>
    <lineage>
        <taxon>Bacteria</taxon>
        <taxon>Bacillati</taxon>
        <taxon>Bacillota</taxon>
        <taxon>Bacilli</taxon>
        <taxon>Lactobacillales</taxon>
        <taxon>Enterococcaceae</taxon>
        <taxon>Enterococcus</taxon>
    </lineage>
</organism>
<evidence type="ECO:0000313" key="2">
    <source>
        <dbReference type="Proteomes" id="UP001249240"/>
    </source>
</evidence>
<dbReference type="Proteomes" id="UP001249240">
    <property type="component" value="Unassembled WGS sequence"/>
</dbReference>
<protein>
    <submittedName>
        <fullName evidence="1">Helix-turn-helix domain-containing protein</fullName>
    </submittedName>
</protein>